<dbReference type="InterPro" id="IPR003439">
    <property type="entry name" value="ABC_transporter-like_ATP-bd"/>
</dbReference>
<dbReference type="PANTHER" id="PTHR43158:SF7">
    <property type="entry name" value="ABC TRANSPORTER, ATP-BINDING PROTEIN"/>
    <property type="match status" value="1"/>
</dbReference>
<dbReference type="SMART" id="SM00382">
    <property type="entry name" value="AAA"/>
    <property type="match status" value="1"/>
</dbReference>
<dbReference type="PANTHER" id="PTHR43158">
    <property type="entry name" value="SKFA PEPTIDE EXPORT ATP-BINDING PROTEIN SKFE"/>
    <property type="match status" value="1"/>
</dbReference>
<sequence length="293" mass="33563">MIELKNINVSFGKHHVLRNLNETFESGEVIGLVAPNGTGKSTLLNVMMNYLKPQSGEVVIEGSKKYKGPKENSRIYQDISMMPDQNDLYPHLSGYDHLKMYQDMYKRKNISVDDVIKELEMGHYVKKKVSDYSLGMKQRLCFAMQMVSDTKIMLMDEVMNGLDPNNVELISKVIIKKRDEGKTIVIASHLLENLEKYSNRIFFLFGGVLELFLDKKQGYADESTYIRLKGISLEEATELFPDKYLVSLNEHGLVVRVEEKEQITKALEKLIAADMLEFSVGHLSLTDSYQLKF</sequence>
<dbReference type="AlphaFoldDB" id="A0A369B5Q6"/>
<reference evidence="1 2" key="1">
    <citation type="submission" date="2017-05" db="EMBL/GenBank/DDBJ databases">
        <title>Vagococcus spp. assemblies.</title>
        <authorList>
            <person name="Gulvik C.A."/>
        </authorList>
    </citation>
    <scope>NUCLEOTIDE SEQUENCE [LARGE SCALE GENOMIC DNA]</scope>
    <source>
        <strain evidence="1 2">NCFB 2497</strain>
    </source>
</reference>
<dbReference type="GeneID" id="63145212"/>
<dbReference type="EMBL" id="NGJX01000002">
    <property type="protein sequence ID" value="RSU04236.1"/>
    <property type="molecule type" value="Genomic_DNA"/>
</dbReference>
<dbReference type="CDD" id="cd03230">
    <property type="entry name" value="ABC_DR_subfamily_A"/>
    <property type="match status" value="1"/>
</dbReference>
<dbReference type="PROSITE" id="PS00211">
    <property type="entry name" value="ABC_TRANSPORTER_1"/>
    <property type="match status" value="1"/>
</dbReference>
<dbReference type="InterPro" id="IPR017871">
    <property type="entry name" value="ABC_transporter-like_CS"/>
</dbReference>
<protein>
    <submittedName>
        <fullName evidence="1">Uncharacterized protein</fullName>
    </submittedName>
</protein>
<dbReference type="PROSITE" id="PS50893">
    <property type="entry name" value="ABC_TRANSPORTER_2"/>
    <property type="match status" value="1"/>
</dbReference>
<comment type="caution">
    <text evidence="1">The sequence shown here is derived from an EMBL/GenBank/DDBJ whole genome shotgun (WGS) entry which is preliminary data.</text>
</comment>
<dbReference type="GO" id="GO:0005524">
    <property type="term" value="F:ATP binding"/>
    <property type="evidence" value="ECO:0007669"/>
    <property type="project" value="InterPro"/>
</dbReference>
<dbReference type="Proteomes" id="UP000288197">
    <property type="component" value="Unassembled WGS sequence"/>
</dbReference>
<dbReference type="GO" id="GO:0016887">
    <property type="term" value="F:ATP hydrolysis activity"/>
    <property type="evidence" value="ECO:0007669"/>
    <property type="project" value="InterPro"/>
</dbReference>
<organism evidence="1 2">
    <name type="scientific">Vagococcus fluvialis</name>
    <dbReference type="NCBI Taxonomy" id="2738"/>
    <lineage>
        <taxon>Bacteria</taxon>
        <taxon>Bacillati</taxon>
        <taxon>Bacillota</taxon>
        <taxon>Bacilli</taxon>
        <taxon>Lactobacillales</taxon>
        <taxon>Enterococcaceae</taxon>
        <taxon>Vagococcus</taxon>
    </lineage>
</organism>
<evidence type="ECO:0000313" key="2">
    <source>
        <dbReference type="Proteomes" id="UP000288197"/>
    </source>
</evidence>
<evidence type="ECO:0000313" key="1">
    <source>
        <dbReference type="EMBL" id="RSU04236.1"/>
    </source>
</evidence>
<dbReference type="RefSeq" id="WP_114288539.1">
    <property type="nucleotide sequence ID" value="NZ_CP081461.1"/>
</dbReference>
<keyword evidence="2" id="KW-1185">Reference proteome</keyword>
<dbReference type="Pfam" id="PF00005">
    <property type="entry name" value="ABC_tran"/>
    <property type="match status" value="1"/>
</dbReference>
<accession>A0A369B5Q6</accession>
<dbReference type="Gene3D" id="3.40.50.300">
    <property type="entry name" value="P-loop containing nucleotide triphosphate hydrolases"/>
    <property type="match status" value="1"/>
</dbReference>
<dbReference type="InterPro" id="IPR003593">
    <property type="entry name" value="AAA+_ATPase"/>
</dbReference>
<proteinExistence type="predicted"/>
<gene>
    <name evidence="1" type="ORF">CBF32_02345</name>
</gene>
<dbReference type="OrthoDB" id="2365508at2"/>
<dbReference type="SUPFAM" id="SSF52540">
    <property type="entry name" value="P-loop containing nucleoside triphosphate hydrolases"/>
    <property type="match status" value="1"/>
</dbReference>
<name>A0A369B5Q6_9ENTE</name>
<dbReference type="InterPro" id="IPR027417">
    <property type="entry name" value="P-loop_NTPase"/>
</dbReference>